<name>A0A8T3A5G9_DENNO</name>
<protein>
    <submittedName>
        <fullName evidence="1">Uncharacterized protein</fullName>
    </submittedName>
</protein>
<accession>A0A8T3A5G9</accession>
<sequence>MLLTVTFRVKLSPINGIQKGMNGVAHELQPNGKTSIIWLRVNSWHLTVHLFYFFVSIGFVEEGCEKGERMLYLHNGVQLLHFGVKNEIFDWRCPKSSQIYQWTMMIPATYLINFSHMAHLNSSPHICYVRTNTYTTIKVPPTEIIFKLTPLYNPSPPGPSLYIFFLFSYSNCPYLCTYSHKSPHI</sequence>
<organism evidence="1 2">
    <name type="scientific">Dendrobium nobile</name>
    <name type="common">Orchid</name>
    <dbReference type="NCBI Taxonomy" id="94219"/>
    <lineage>
        <taxon>Eukaryota</taxon>
        <taxon>Viridiplantae</taxon>
        <taxon>Streptophyta</taxon>
        <taxon>Embryophyta</taxon>
        <taxon>Tracheophyta</taxon>
        <taxon>Spermatophyta</taxon>
        <taxon>Magnoliopsida</taxon>
        <taxon>Liliopsida</taxon>
        <taxon>Asparagales</taxon>
        <taxon>Orchidaceae</taxon>
        <taxon>Epidendroideae</taxon>
        <taxon>Malaxideae</taxon>
        <taxon>Dendrobiinae</taxon>
        <taxon>Dendrobium</taxon>
    </lineage>
</organism>
<proteinExistence type="predicted"/>
<dbReference type="AlphaFoldDB" id="A0A8T3A5G9"/>
<evidence type="ECO:0000313" key="1">
    <source>
        <dbReference type="EMBL" id="KAI0491299.1"/>
    </source>
</evidence>
<comment type="caution">
    <text evidence="1">The sequence shown here is derived from an EMBL/GenBank/DDBJ whole genome shotgun (WGS) entry which is preliminary data.</text>
</comment>
<keyword evidence="2" id="KW-1185">Reference proteome</keyword>
<gene>
    <name evidence="1" type="ORF">KFK09_025559</name>
</gene>
<dbReference type="Proteomes" id="UP000829196">
    <property type="component" value="Unassembled WGS sequence"/>
</dbReference>
<reference evidence="1" key="1">
    <citation type="journal article" date="2022" name="Front. Genet.">
        <title>Chromosome-Scale Assembly of the Dendrobium nobile Genome Provides Insights Into the Molecular Mechanism of the Biosynthesis of the Medicinal Active Ingredient of Dendrobium.</title>
        <authorList>
            <person name="Xu Q."/>
            <person name="Niu S.-C."/>
            <person name="Li K.-L."/>
            <person name="Zheng P.-J."/>
            <person name="Zhang X.-J."/>
            <person name="Jia Y."/>
            <person name="Liu Y."/>
            <person name="Niu Y.-X."/>
            <person name="Yu L.-H."/>
            <person name="Chen D.-F."/>
            <person name="Zhang G.-Q."/>
        </authorList>
    </citation>
    <scope>NUCLEOTIDE SEQUENCE</scope>
    <source>
        <tissue evidence="1">Leaf</tissue>
    </source>
</reference>
<dbReference type="EMBL" id="JAGYWB010000018">
    <property type="protein sequence ID" value="KAI0491299.1"/>
    <property type="molecule type" value="Genomic_DNA"/>
</dbReference>
<evidence type="ECO:0000313" key="2">
    <source>
        <dbReference type="Proteomes" id="UP000829196"/>
    </source>
</evidence>